<keyword evidence="2" id="KW-0805">Transcription regulation</keyword>
<gene>
    <name evidence="7" type="ORF">GWK17_18040</name>
</gene>
<proteinExistence type="predicted"/>
<evidence type="ECO:0000259" key="6">
    <source>
        <dbReference type="PROSITE" id="PS50977"/>
    </source>
</evidence>
<dbReference type="RefSeq" id="WP_167833756.1">
    <property type="nucleotide sequence ID" value="NZ_JAAVUM010000015.1"/>
</dbReference>
<sequence>MTPIVSEEYKEKKRQEILQSAHACFAEKGFEASTVDDIVARSGLSKGAIYNYFKSKDEIYLALMEGQTNDSGSKFAKAIAERETSLEKLNYLIEAYLNNDPNDEENIGHAIVHYEFRLYSTRNPKLKGMLTERYRDFFVSLLTGIIKEGQTAGEFNKELDPQTYADIFWAIVNGATLQATILEDYQYKHILREMQTIFLEKLSLK</sequence>
<dbReference type="GO" id="GO:0003677">
    <property type="term" value="F:DNA binding"/>
    <property type="evidence" value="ECO:0007669"/>
    <property type="project" value="UniProtKB-UniRule"/>
</dbReference>
<dbReference type="Pfam" id="PF00440">
    <property type="entry name" value="TetR_N"/>
    <property type="match status" value="1"/>
</dbReference>
<evidence type="ECO:0000256" key="5">
    <source>
        <dbReference type="PROSITE-ProRule" id="PRU00335"/>
    </source>
</evidence>
<dbReference type="InterPro" id="IPR036271">
    <property type="entry name" value="Tet_transcr_reg_TetR-rel_C_sf"/>
</dbReference>
<feature type="domain" description="HTH tetR-type" evidence="6">
    <location>
        <begin position="11"/>
        <end position="71"/>
    </location>
</feature>
<dbReference type="InterPro" id="IPR023772">
    <property type="entry name" value="DNA-bd_HTH_TetR-type_CS"/>
</dbReference>
<dbReference type="Gene3D" id="1.10.357.10">
    <property type="entry name" value="Tetracycline Repressor, domain 2"/>
    <property type="match status" value="1"/>
</dbReference>
<dbReference type="AlphaFoldDB" id="A0A846TNV9"/>
<evidence type="ECO:0000256" key="1">
    <source>
        <dbReference type="ARBA" id="ARBA00022491"/>
    </source>
</evidence>
<dbReference type="SUPFAM" id="SSF48498">
    <property type="entry name" value="Tetracyclin repressor-like, C-terminal domain"/>
    <property type="match status" value="1"/>
</dbReference>
<evidence type="ECO:0000256" key="3">
    <source>
        <dbReference type="ARBA" id="ARBA00023125"/>
    </source>
</evidence>
<organism evidence="7 8">
    <name type="scientific">Mesobacillus selenatarsenatis</name>
    <dbReference type="NCBI Taxonomy" id="388741"/>
    <lineage>
        <taxon>Bacteria</taxon>
        <taxon>Bacillati</taxon>
        <taxon>Bacillota</taxon>
        <taxon>Bacilli</taxon>
        <taxon>Bacillales</taxon>
        <taxon>Bacillaceae</taxon>
        <taxon>Mesobacillus</taxon>
    </lineage>
</organism>
<dbReference type="InterPro" id="IPR001647">
    <property type="entry name" value="HTH_TetR"/>
</dbReference>
<dbReference type="PROSITE" id="PS50977">
    <property type="entry name" value="HTH_TETR_2"/>
    <property type="match status" value="1"/>
</dbReference>
<dbReference type="PRINTS" id="PR00455">
    <property type="entry name" value="HTHTETR"/>
</dbReference>
<name>A0A846TNV9_9BACI</name>
<dbReference type="EMBL" id="JAAVUM010000015">
    <property type="protein sequence ID" value="NKE07352.1"/>
    <property type="molecule type" value="Genomic_DNA"/>
</dbReference>
<accession>A0A846TNV9</accession>
<dbReference type="PANTHER" id="PTHR47506">
    <property type="entry name" value="TRANSCRIPTIONAL REGULATORY PROTEIN"/>
    <property type="match status" value="1"/>
</dbReference>
<evidence type="ECO:0000256" key="2">
    <source>
        <dbReference type="ARBA" id="ARBA00023015"/>
    </source>
</evidence>
<comment type="caution">
    <text evidence="7">The sequence shown here is derived from an EMBL/GenBank/DDBJ whole genome shotgun (WGS) entry which is preliminary data.</text>
</comment>
<evidence type="ECO:0000313" key="7">
    <source>
        <dbReference type="EMBL" id="NKE07352.1"/>
    </source>
</evidence>
<dbReference type="SUPFAM" id="SSF46689">
    <property type="entry name" value="Homeodomain-like"/>
    <property type="match status" value="1"/>
</dbReference>
<evidence type="ECO:0000313" key="8">
    <source>
        <dbReference type="Proteomes" id="UP000587942"/>
    </source>
</evidence>
<dbReference type="PANTHER" id="PTHR47506:SF6">
    <property type="entry name" value="HTH-TYPE TRANSCRIPTIONAL REPRESSOR NEMR"/>
    <property type="match status" value="1"/>
</dbReference>
<dbReference type="PROSITE" id="PS01081">
    <property type="entry name" value="HTH_TETR_1"/>
    <property type="match status" value="1"/>
</dbReference>
<dbReference type="InterPro" id="IPR039538">
    <property type="entry name" value="BetI_C"/>
</dbReference>
<reference evidence="7 8" key="1">
    <citation type="submission" date="2020-03" db="EMBL/GenBank/DDBJ databases">
        <authorList>
            <person name="Sun Q."/>
        </authorList>
    </citation>
    <scope>NUCLEOTIDE SEQUENCE [LARGE SCALE GENOMIC DNA]</scope>
    <source>
        <strain evidence="7 8">KACC 21451</strain>
    </source>
</reference>
<feature type="DNA-binding region" description="H-T-H motif" evidence="5">
    <location>
        <begin position="34"/>
        <end position="53"/>
    </location>
</feature>
<dbReference type="Pfam" id="PF13977">
    <property type="entry name" value="TetR_C_6"/>
    <property type="match status" value="1"/>
</dbReference>
<dbReference type="Gene3D" id="1.10.10.60">
    <property type="entry name" value="Homeodomain-like"/>
    <property type="match status" value="1"/>
</dbReference>
<evidence type="ECO:0000256" key="4">
    <source>
        <dbReference type="ARBA" id="ARBA00023163"/>
    </source>
</evidence>
<dbReference type="Proteomes" id="UP000587942">
    <property type="component" value="Unassembled WGS sequence"/>
</dbReference>
<keyword evidence="1" id="KW-0678">Repressor</keyword>
<keyword evidence="4" id="KW-0804">Transcription</keyword>
<dbReference type="InterPro" id="IPR009057">
    <property type="entry name" value="Homeodomain-like_sf"/>
</dbReference>
<protein>
    <submittedName>
        <fullName evidence="7">TetR/AcrR family transcriptional regulator</fullName>
    </submittedName>
</protein>
<keyword evidence="3 5" id="KW-0238">DNA-binding</keyword>